<comment type="subcellular location">
    <subcellularLocation>
        <location evidence="1">Membrane</location>
        <topology evidence="1">Multi-pass membrane protein</topology>
    </subcellularLocation>
</comment>
<dbReference type="InterPro" id="IPR035952">
    <property type="entry name" value="Rhomboid-like_sf"/>
</dbReference>
<organism evidence="9 10">
    <name type="scientific">Paenibacillus pini JCM 16418</name>
    <dbReference type="NCBI Taxonomy" id="1236976"/>
    <lineage>
        <taxon>Bacteria</taxon>
        <taxon>Bacillati</taxon>
        <taxon>Bacillota</taxon>
        <taxon>Bacilli</taxon>
        <taxon>Bacillales</taxon>
        <taxon>Paenibacillaceae</taxon>
        <taxon>Paenibacillus</taxon>
    </lineage>
</organism>
<feature type="transmembrane region" description="Helical" evidence="7">
    <location>
        <begin position="12"/>
        <end position="35"/>
    </location>
</feature>
<dbReference type="PANTHER" id="PTHR43731:SF14">
    <property type="entry name" value="PRESENILIN-ASSOCIATED RHOMBOID-LIKE PROTEIN, MITOCHONDRIAL"/>
    <property type="match status" value="1"/>
</dbReference>
<protein>
    <submittedName>
        <fullName evidence="9">Rhomboid family protein</fullName>
    </submittedName>
</protein>
<evidence type="ECO:0000256" key="1">
    <source>
        <dbReference type="ARBA" id="ARBA00004141"/>
    </source>
</evidence>
<dbReference type="SUPFAM" id="SSF144091">
    <property type="entry name" value="Rhomboid-like"/>
    <property type="match status" value="1"/>
</dbReference>
<feature type="transmembrane region" description="Helical" evidence="7">
    <location>
        <begin position="67"/>
        <end position="87"/>
    </location>
</feature>
<reference evidence="9 10" key="1">
    <citation type="journal article" date="2014" name="Genome Announc.">
        <title>Draft Genome Sequence of Paenibacillus pini JCM 16418T, Isolated from the Rhizosphere of Pine Tree.</title>
        <authorList>
            <person name="Yuki M."/>
            <person name="Oshima K."/>
            <person name="Suda W."/>
            <person name="Oshida Y."/>
            <person name="Kitamura K."/>
            <person name="Iida Y."/>
            <person name="Hattori M."/>
            <person name="Ohkuma M."/>
        </authorList>
    </citation>
    <scope>NUCLEOTIDE SEQUENCE [LARGE SCALE GENOMIC DNA]</scope>
    <source>
        <strain evidence="9 10">JCM 16418</strain>
    </source>
</reference>
<evidence type="ECO:0000256" key="6">
    <source>
        <dbReference type="ARBA" id="ARBA00023136"/>
    </source>
</evidence>
<accession>W7Y6G5</accession>
<proteinExistence type="inferred from homology"/>
<dbReference type="eggNOG" id="COG0705">
    <property type="taxonomic scope" value="Bacteria"/>
</dbReference>
<dbReference type="EMBL" id="BAVZ01000001">
    <property type="protein sequence ID" value="GAF06490.1"/>
    <property type="molecule type" value="Genomic_DNA"/>
</dbReference>
<keyword evidence="10" id="KW-1185">Reference proteome</keyword>
<dbReference type="STRING" id="1236976.JCM16418_447"/>
<dbReference type="OrthoDB" id="9813074at2"/>
<feature type="transmembrane region" description="Helical" evidence="7">
    <location>
        <begin position="159"/>
        <end position="177"/>
    </location>
</feature>
<dbReference type="GO" id="GO:0004252">
    <property type="term" value="F:serine-type endopeptidase activity"/>
    <property type="evidence" value="ECO:0007669"/>
    <property type="project" value="InterPro"/>
</dbReference>
<comment type="similarity">
    <text evidence="2">Belongs to the peptidase S54 family.</text>
</comment>
<comment type="caution">
    <text evidence="9">The sequence shown here is derived from an EMBL/GenBank/DDBJ whole genome shotgun (WGS) entry which is preliminary data.</text>
</comment>
<evidence type="ECO:0000313" key="10">
    <source>
        <dbReference type="Proteomes" id="UP000019364"/>
    </source>
</evidence>
<keyword evidence="4" id="KW-0378">Hydrolase</keyword>
<evidence type="ECO:0000256" key="3">
    <source>
        <dbReference type="ARBA" id="ARBA00022692"/>
    </source>
</evidence>
<dbReference type="InterPro" id="IPR050925">
    <property type="entry name" value="Rhomboid_protease_S54"/>
</dbReference>
<dbReference type="Gene3D" id="1.20.1540.10">
    <property type="entry name" value="Rhomboid-like"/>
    <property type="match status" value="1"/>
</dbReference>
<dbReference type="RefSeq" id="WP_036645581.1">
    <property type="nucleotide sequence ID" value="NZ_BAVZ01000001.1"/>
</dbReference>
<sequence>MLFVRYENLKSYLRYYPITSILFVVNIVMFLVTLFNGGINNLTLAKYGGLINAEPYSEELWRYVSSIFLHGSLMHLVFNNFALVVFAPPLERMLGSWKYLILYILSGILGNVMSTVGYNMQDKLTLSIGASGAIYGVYGAFLYIALLKKDWMDDASRKTLYGLLVFNIIFSVSSPGINWLAHAGGLIGGFIIFAVMIRFLISRNQRNL</sequence>
<evidence type="ECO:0000256" key="2">
    <source>
        <dbReference type="ARBA" id="ARBA00009045"/>
    </source>
</evidence>
<dbReference type="Proteomes" id="UP000019364">
    <property type="component" value="Unassembled WGS sequence"/>
</dbReference>
<dbReference type="Pfam" id="PF01694">
    <property type="entry name" value="Rhomboid"/>
    <property type="match status" value="1"/>
</dbReference>
<keyword evidence="5 7" id="KW-1133">Transmembrane helix</keyword>
<dbReference type="GO" id="GO:0016020">
    <property type="term" value="C:membrane"/>
    <property type="evidence" value="ECO:0007669"/>
    <property type="project" value="UniProtKB-SubCell"/>
</dbReference>
<feature type="transmembrane region" description="Helical" evidence="7">
    <location>
        <begin position="183"/>
        <end position="201"/>
    </location>
</feature>
<evidence type="ECO:0000313" key="9">
    <source>
        <dbReference type="EMBL" id="GAF06490.1"/>
    </source>
</evidence>
<dbReference type="PANTHER" id="PTHR43731">
    <property type="entry name" value="RHOMBOID PROTEASE"/>
    <property type="match status" value="1"/>
</dbReference>
<dbReference type="InterPro" id="IPR022764">
    <property type="entry name" value="Peptidase_S54_rhomboid_dom"/>
</dbReference>
<keyword evidence="6 7" id="KW-0472">Membrane</keyword>
<evidence type="ECO:0000259" key="8">
    <source>
        <dbReference type="Pfam" id="PF01694"/>
    </source>
</evidence>
<feature type="domain" description="Peptidase S54 rhomboid" evidence="8">
    <location>
        <begin position="58"/>
        <end position="198"/>
    </location>
</feature>
<feature type="transmembrane region" description="Helical" evidence="7">
    <location>
        <begin position="99"/>
        <end position="118"/>
    </location>
</feature>
<keyword evidence="3 7" id="KW-0812">Transmembrane</keyword>
<feature type="transmembrane region" description="Helical" evidence="7">
    <location>
        <begin position="124"/>
        <end position="147"/>
    </location>
</feature>
<evidence type="ECO:0000256" key="4">
    <source>
        <dbReference type="ARBA" id="ARBA00022801"/>
    </source>
</evidence>
<gene>
    <name evidence="9" type="ORF">JCM16418_447</name>
</gene>
<evidence type="ECO:0000256" key="5">
    <source>
        <dbReference type="ARBA" id="ARBA00022989"/>
    </source>
</evidence>
<evidence type="ECO:0000256" key="7">
    <source>
        <dbReference type="SAM" id="Phobius"/>
    </source>
</evidence>
<name>W7Y6G5_9BACL</name>
<dbReference type="AlphaFoldDB" id="W7Y6G5"/>